<reference evidence="1" key="1">
    <citation type="submission" date="2014-11" db="EMBL/GenBank/DDBJ databases">
        <authorList>
            <person name="Amaro Gonzalez C."/>
        </authorList>
    </citation>
    <scope>NUCLEOTIDE SEQUENCE</scope>
</reference>
<proteinExistence type="predicted"/>
<evidence type="ECO:0000313" key="1">
    <source>
        <dbReference type="EMBL" id="JAH25462.1"/>
    </source>
</evidence>
<protein>
    <submittedName>
        <fullName evidence="1">Uncharacterized protein</fullName>
    </submittedName>
</protein>
<sequence>MRTGLKTQNGRETFPVRVSVRFFPF</sequence>
<dbReference type="EMBL" id="GBXM01083115">
    <property type="protein sequence ID" value="JAH25462.1"/>
    <property type="molecule type" value="Transcribed_RNA"/>
</dbReference>
<accession>A0A0E9R9J9</accession>
<dbReference type="AlphaFoldDB" id="A0A0E9R9J9"/>
<organism evidence="1">
    <name type="scientific">Anguilla anguilla</name>
    <name type="common">European freshwater eel</name>
    <name type="synonym">Muraena anguilla</name>
    <dbReference type="NCBI Taxonomy" id="7936"/>
    <lineage>
        <taxon>Eukaryota</taxon>
        <taxon>Metazoa</taxon>
        <taxon>Chordata</taxon>
        <taxon>Craniata</taxon>
        <taxon>Vertebrata</taxon>
        <taxon>Euteleostomi</taxon>
        <taxon>Actinopterygii</taxon>
        <taxon>Neopterygii</taxon>
        <taxon>Teleostei</taxon>
        <taxon>Anguilliformes</taxon>
        <taxon>Anguillidae</taxon>
        <taxon>Anguilla</taxon>
    </lineage>
</organism>
<name>A0A0E9R9J9_ANGAN</name>
<reference evidence="1" key="2">
    <citation type="journal article" date="2015" name="Fish Shellfish Immunol.">
        <title>Early steps in the European eel (Anguilla anguilla)-Vibrio vulnificus interaction in the gills: Role of the RtxA13 toxin.</title>
        <authorList>
            <person name="Callol A."/>
            <person name="Pajuelo D."/>
            <person name="Ebbesson L."/>
            <person name="Teles M."/>
            <person name="MacKenzie S."/>
            <person name="Amaro C."/>
        </authorList>
    </citation>
    <scope>NUCLEOTIDE SEQUENCE</scope>
</reference>